<gene>
    <name evidence="2" type="ORF">B4082_5010</name>
</gene>
<keyword evidence="1" id="KW-0472">Membrane</keyword>
<proteinExistence type="predicted"/>
<dbReference type="RefSeq" id="WP_063224650.1">
    <property type="nucleotide sequence ID" value="NZ_JAEHBS010000004.1"/>
</dbReference>
<dbReference type="PATRIC" id="fig|1396.539.peg.2004"/>
<dbReference type="Pfam" id="PF20225">
    <property type="entry name" value="DUF6584"/>
    <property type="match status" value="1"/>
</dbReference>
<sequence>MTAKITKKTLKKIEEDIENNNLGKARDRLHGLISTYPNELYLRKQLGDIYYKLQYPEMAGRYWYLEEHKTDIMHESCLLFEKSMGNDPYHISRALKFKGDSIHIKGLDKDQNLSLVQKTVVEELVYEYQETWQDRLVPLSCLVFLAFLLFSAIVGIFTIWNWIF</sequence>
<keyword evidence="1" id="KW-1133">Transmembrane helix</keyword>
<evidence type="ECO:0000313" key="2">
    <source>
        <dbReference type="EMBL" id="KZD28837.1"/>
    </source>
</evidence>
<reference evidence="2 3" key="1">
    <citation type="submission" date="2015-09" db="EMBL/GenBank/DDBJ databases">
        <title>Bacillus cereus food isolates.</title>
        <authorList>
            <person name="Boekhorst J."/>
        </authorList>
    </citation>
    <scope>NUCLEOTIDE SEQUENCE [LARGE SCALE GENOMIC DNA]</scope>
    <source>
        <strain evidence="2 3">B4082</strain>
    </source>
</reference>
<dbReference type="AlphaFoldDB" id="A0A164CM74"/>
<dbReference type="EMBL" id="LJKA01000070">
    <property type="protein sequence ID" value="KZD28837.1"/>
    <property type="molecule type" value="Genomic_DNA"/>
</dbReference>
<name>A0A164CM74_BACCE</name>
<feature type="transmembrane region" description="Helical" evidence="1">
    <location>
        <begin position="136"/>
        <end position="163"/>
    </location>
</feature>
<accession>A0A164CM74</accession>
<evidence type="ECO:0000256" key="1">
    <source>
        <dbReference type="SAM" id="Phobius"/>
    </source>
</evidence>
<dbReference type="Proteomes" id="UP000076501">
    <property type="component" value="Unassembled WGS sequence"/>
</dbReference>
<protein>
    <submittedName>
        <fullName evidence="2">Uncharacterized protein</fullName>
    </submittedName>
</protein>
<organism evidence="2 3">
    <name type="scientific">Bacillus cereus</name>
    <dbReference type="NCBI Taxonomy" id="1396"/>
    <lineage>
        <taxon>Bacteria</taxon>
        <taxon>Bacillati</taxon>
        <taxon>Bacillota</taxon>
        <taxon>Bacilli</taxon>
        <taxon>Bacillales</taxon>
        <taxon>Bacillaceae</taxon>
        <taxon>Bacillus</taxon>
        <taxon>Bacillus cereus group</taxon>
    </lineage>
</organism>
<comment type="caution">
    <text evidence="2">The sequence shown here is derived from an EMBL/GenBank/DDBJ whole genome shotgun (WGS) entry which is preliminary data.</text>
</comment>
<evidence type="ECO:0000313" key="3">
    <source>
        <dbReference type="Proteomes" id="UP000076501"/>
    </source>
</evidence>
<keyword evidence="1" id="KW-0812">Transmembrane</keyword>
<dbReference type="InterPro" id="IPR046491">
    <property type="entry name" value="DUF6584"/>
</dbReference>